<dbReference type="PANTHER" id="PTHR24110">
    <property type="entry name" value="CENTROSOMAL PROTEIN OF 78 KDA"/>
    <property type="match status" value="1"/>
</dbReference>
<sequence>MTTSCHRHRILDGGGTTPFGQTYFQACLNRQSPVLAQVISPALEMRRHLHIDIDSIKKEEDWEPIMKALRVNEDLKEIRLRSNMGPGMQGISSDVIIDVGNSIQRGGYDQYDETSSMSTTRNVQLNYATQRGLPDALRKKDRVQRGSAHVRMGKVAIKLMSSIKECMIRSNRITVLEIAELSLARSNIGDDGLFTLIPGIKAAKALCSVNLAACQLTPKGADFLSNLIKSQAVQRQAAHWVSTLRAHPLDPLREGYPTKELYNAVMAGPTLEVPIGTPTPIRRLNLCCNIEEIGMLAIDVQYNNITDAGGRIVEQIVRLNGELVIVDVRNNRIDPILLRIITSLLQVNMTRRLKAAEMPLDTNGKRKPQPQQVEWLSETHPLESTFHSTSTTSTSSIPYESVRVKIRQANQTFATTQAAEAELRRKRRKWDEVEDAAKIHIPKGNLYPQSKQSKNYKQTKASKSKQYEEAVPAKIPAPAWTTEKPPVLFESVQDVELEIISDKLNNLLSNRKPEPKSKAELSTTREAHLWAENQALKQRLYESQRKETLTRDENAWSRPSRNKVTLREPQRATTESSESLKYILQDYCDMPEPLSIIDNLLDLHIGEKSYAIPLADEKSLPPLPTKVMPRKSNLESIDKLAAELDFEFQGTSKHIETVSSIKNTSELFCCFLLQDSLRITTCLS</sequence>
<organism evidence="2 3">
    <name type="scientific">Rhizoclosmatium globosum</name>
    <dbReference type="NCBI Taxonomy" id="329046"/>
    <lineage>
        <taxon>Eukaryota</taxon>
        <taxon>Fungi</taxon>
        <taxon>Fungi incertae sedis</taxon>
        <taxon>Chytridiomycota</taxon>
        <taxon>Chytridiomycota incertae sedis</taxon>
        <taxon>Chytridiomycetes</taxon>
        <taxon>Chytridiales</taxon>
        <taxon>Chytriomycetaceae</taxon>
        <taxon>Rhizoclosmatium</taxon>
    </lineage>
</organism>
<dbReference type="Proteomes" id="UP000193642">
    <property type="component" value="Unassembled WGS sequence"/>
</dbReference>
<accession>A0A1Y2CSD6</accession>
<evidence type="ECO:0000256" key="1">
    <source>
        <dbReference type="SAM" id="MobiDB-lite"/>
    </source>
</evidence>
<dbReference type="PANTHER" id="PTHR24110:SF3">
    <property type="entry name" value="CENTROSOMAL PROTEIN OF 78 KDA"/>
    <property type="match status" value="1"/>
</dbReference>
<comment type="caution">
    <text evidence="2">The sequence shown here is derived from an EMBL/GenBank/DDBJ whole genome shotgun (WGS) entry which is preliminary data.</text>
</comment>
<name>A0A1Y2CSD6_9FUNG</name>
<feature type="region of interest" description="Disordered" evidence="1">
    <location>
        <begin position="544"/>
        <end position="572"/>
    </location>
</feature>
<dbReference type="OrthoDB" id="78308at2759"/>
<feature type="compositionally biased region" description="Polar residues" evidence="1">
    <location>
        <begin position="447"/>
        <end position="461"/>
    </location>
</feature>
<feature type="region of interest" description="Disordered" evidence="1">
    <location>
        <begin position="443"/>
        <end position="470"/>
    </location>
</feature>
<protein>
    <recommendedName>
        <fullName evidence="4">RNI-like protein</fullName>
    </recommendedName>
</protein>
<dbReference type="Gene3D" id="3.80.10.10">
    <property type="entry name" value="Ribonuclease Inhibitor"/>
    <property type="match status" value="1"/>
</dbReference>
<evidence type="ECO:0000313" key="2">
    <source>
        <dbReference type="EMBL" id="ORY49922.1"/>
    </source>
</evidence>
<dbReference type="InterPro" id="IPR032675">
    <property type="entry name" value="LRR_dom_sf"/>
</dbReference>
<dbReference type="EMBL" id="MCGO01000008">
    <property type="protein sequence ID" value="ORY49922.1"/>
    <property type="molecule type" value="Genomic_DNA"/>
</dbReference>
<keyword evidence="3" id="KW-1185">Reference proteome</keyword>
<reference evidence="2 3" key="1">
    <citation type="submission" date="2016-07" db="EMBL/GenBank/DDBJ databases">
        <title>Pervasive Adenine N6-methylation of Active Genes in Fungi.</title>
        <authorList>
            <consortium name="DOE Joint Genome Institute"/>
            <person name="Mondo S.J."/>
            <person name="Dannebaum R.O."/>
            <person name="Kuo R.C."/>
            <person name="Labutti K."/>
            <person name="Haridas S."/>
            <person name="Kuo A."/>
            <person name="Salamov A."/>
            <person name="Ahrendt S.R."/>
            <person name="Lipzen A."/>
            <person name="Sullivan W."/>
            <person name="Andreopoulos W.B."/>
            <person name="Clum A."/>
            <person name="Lindquist E."/>
            <person name="Daum C."/>
            <person name="Ramamoorthy G.K."/>
            <person name="Gryganskyi A."/>
            <person name="Culley D."/>
            <person name="Magnuson J.K."/>
            <person name="James T.Y."/>
            <person name="O'Malley M.A."/>
            <person name="Stajich J.E."/>
            <person name="Spatafora J.W."/>
            <person name="Visel A."/>
            <person name="Grigoriev I.V."/>
        </authorList>
    </citation>
    <scope>NUCLEOTIDE SEQUENCE [LARGE SCALE GENOMIC DNA]</scope>
    <source>
        <strain evidence="2 3">JEL800</strain>
    </source>
</reference>
<evidence type="ECO:0000313" key="3">
    <source>
        <dbReference type="Proteomes" id="UP000193642"/>
    </source>
</evidence>
<dbReference type="SUPFAM" id="SSF52047">
    <property type="entry name" value="RNI-like"/>
    <property type="match status" value="1"/>
</dbReference>
<gene>
    <name evidence="2" type="ORF">BCR33DRAFT_713523</name>
</gene>
<proteinExistence type="predicted"/>
<evidence type="ECO:0008006" key="4">
    <source>
        <dbReference type="Google" id="ProtNLM"/>
    </source>
</evidence>
<dbReference type="AlphaFoldDB" id="A0A1Y2CSD6"/>
<dbReference type="STRING" id="329046.A0A1Y2CSD6"/>
<feature type="compositionally biased region" description="Basic and acidic residues" evidence="1">
    <location>
        <begin position="544"/>
        <end position="555"/>
    </location>
</feature>